<dbReference type="Proteomes" id="UP000746503">
    <property type="component" value="Unassembled WGS sequence"/>
</dbReference>
<reference evidence="3 4" key="1">
    <citation type="submission" date="2020-03" db="EMBL/GenBank/DDBJ databases">
        <title>Draft genome of Streptomyces sp. ventii, isolated from the Axial Seamount in the Pacific Ocean, and resequencing of the two type strains Streptomyces lonarensis strain NCL 716 and Streptomyces bohaiensis strain 11A07.</title>
        <authorList>
            <person name="Loughran R.M."/>
            <person name="Pfannmuller K.M."/>
            <person name="Wasson B.J."/>
            <person name="Deadmond M.C."/>
            <person name="Paddock B.E."/>
            <person name="Koyack M.J."/>
            <person name="Gallegos D.A."/>
            <person name="Mitchell E.A."/>
            <person name="Ushijima B."/>
            <person name="Saw J.H."/>
            <person name="Mcphail K.L."/>
            <person name="Videau P."/>
        </authorList>
    </citation>
    <scope>NUCLEOTIDE SEQUENCE [LARGE SCALE GENOMIC DNA]</scope>
    <source>
        <strain evidence="4">5675061</strain>
    </source>
</reference>
<accession>A0ABX1AN12</accession>
<comment type="caution">
    <text evidence="3">The sequence shown here is derived from an EMBL/GenBank/DDBJ whole genome shotgun (WGS) entry which is preliminary data.</text>
</comment>
<gene>
    <name evidence="3" type="ORF">HCJ92_12240</name>
</gene>
<evidence type="ECO:0000313" key="4">
    <source>
        <dbReference type="Proteomes" id="UP000746503"/>
    </source>
</evidence>
<feature type="transmembrane region" description="Helical" evidence="2">
    <location>
        <begin position="170"/>
        <end position="195"/>
    </location>
</feature>
<name>A0ABX1AN12_9ACTN</name>
<evidence type="ECO:0000256" key="1">
    <source>
        <dbReference type="SAM" id="MobiDB-lite"/>
    </source>
</evidence>
<keyword evidence="2" id="KW-0472">Membrane</keyword>
<dbReference type="Pfam" id="PF10825">
    <property type="entry name" value="DUF2752"/>
    <property type="match status" value="1"/>
</dbReference>
<dbReference type="EMBL" id="JAAVJB010000084">
    <property type="protein sequence ID" value="NJP67041.1"/>
    <property type="molecule type" value="Genomic_DNA"/>
</dbReference>
<dbReference type="InterPro" id="IPR021215">
    <property type="entry name" value="DUF2752"/>
</dbReference>
<evidence type="ECO:0000313" key="3">
    <source>
        <dbReference type="EMBL" id="NJP67041.1"/>
    </source>
</evidence>
<keyword evidence="2" id="KW-0812">Transmembrane</keyword>
<evidence type="ECO:0000256" key="2">
    <source>
        <dbReference type="SAM" id="Phobius"/>
    </source>
</evidence>
<protein>
    <submittedName>
        <fullName evidence="3">DUF2752 domain-containing protein</fullName>
    </submittedName>
</protein>
<organism evidence="3 4">
    <name type="scientific">Streptomyces spiramenti</name>
    <dbReference type="NCBI Taxonomy" id="2720606"/>
    <lineage>
        <taxon>Bacteria</taxon>
        <taxon>Bacillati</taxon>
        <taxon>Actinomycetota</taxon>
        <taxon>Actinomycetes</taxon>
        <taxon>Kitasatosporales</taxon>
        <taxon>Streptomycetaceae</taxon>
        <taxon>Streptomyces</taxon>
    </lineage>
</organism>
<feature type="region of interest" description="Disordered" evidence="1">
    <location>
        <begin position="1"/>
        <end position="59"/>
    </location>
</feature>
<proteinExistence type="predicted"/>
<feature type="transmembrane region" description="Helical" evidence="2">
    <location>
        <begin position="128"/>
        <end position="150"/>
    </location>
</feature>
<keyword evidence="2" id="KW-1133">Transmembrane helix</keyword>
<feature type="compositionally biased region" description="Basic residues" evidence="1">
    <location>
        <begin position="1"/>
        <end position="18"/>
    </location>
</feature>
<sequence>MPGRPRRPVPPRPTRARRPPPADPAGTPPHHGRWGVTPGRPSHPDGRAPVAPGRSSSHSEGVPLALLRRTAAPLGVLALAVAAFAYVGQVDPHEPGHYPACPVLALTGVHCPGCGGLRSAHAVAHGDLAAAVGANALAFAAFVVGAWWGLRLLSAAARGTPSPLPTVRSGHLWAVGAVVVLFTVVRNTPLGAVLVP</sequence>
<keyword evidence="4" id="KW-1185">Reference proteome</keyword>